<dbReference type="InParanoid" id="B2A5P3"/>
<dbReference type="AlphaFoldDB" id="B2A5P3"/>
<feature type="transmembrane region" description="Helical" evidence="1">
    <location>
        <begin position="12"/>
        <end position="31"/>
    </location>
</feature>
<evidence type="ECO:0000256" key="1">
    <source>
        <dbReference type="SAM" id="Phobius"/>
    </source>
</evidence>
<accession>B2A5P3</accession>
<evidence type="ECO:0000313" key="3">
    <source>
        <dbReference type="Proteomes" id="UP000001683"/>
    </source>
</evidence>
<organism evidence="2 3">
    <name type="scientific">Natranaerobius thermophilus (strain ATCC BAA-1301 / DSM 18059 / JW/NM-WN-LF)</name>
    <dbReference type="NCBI Taxonomy" id="457570"/>
    <lineage>
        <taxon>Bacteria</taxon>
        <taxon>Bacillati</taxon>
        <taxon>Bacillota</taxon>
        <taxon>Clostridia</taxon>
        <taxon>Natranaerobiales</taxon>
        <taxon>Natranaerobiaceae</taxon>
        <taxon>Natranaerobius</taxon>
    </lineage>
</organism>
<sequence length="78" mass="9065">MFFTVNFRRKMSTIIMIGFFIFIGLFGYFSIYHQETATVIPVVNEEEKEEEEEKKAPIYSVETDQNKLAISFDAAWGA</sequence>
<dbReference type="Proteomes" id="UP000001683">
    <property type="component" value="Chromosome"/>
</dbReference>
<name>B2A5P3_NATTJ</name>
<gene>
    <name evidence="2" type="ordered locus">Nther_0395</name>
</gene>
<keyword evidence="3" id="KW-1185">Reference proteome</keyword>
<proteinExistence type="predicted"/>
<protein>
    <submittedName>
        <fullName evidence="2">Polysaccharide deacetylase</fullName>
    </submittedName>
</protein>
<keyword evidence="1" id="KW-0812">Transmembrane</keyword>
<keyword evidence="1" id="KW-1133">Transmembrane helix</keyword>
<dbReference type="HOGENOM" id="CLU_2618338_0_0_9"/>
<keyword evidence="1" id="KW-0472">Membrane</keyword>
<evidence type="ECO:0000313" key="2">
    <source>
        <dbReference type="EMBL" id="ACB83991.1"/>
    </source>
</evidence>
<reference evidence="2 3" key="1">
    <citation type="submission" date="2008-04" db="EMBL/GenBank/DDBJ databases">
        <title>Complete sequence of chromosome of Natranaerobius thermophilus JW/NM-WN-LF.</title>
        <authorList>
            <consortium name="US DOE Joint Genome Institute"/>
            <person name="Copeland A."/>
            <person name="Lucas S."/>
            <person name="Lapidus A."/>
            <person name="Glavina del Rio T."/>
            <person name="Dalin E."/>
            <person name="Tice H."/>
            <person name="Bruce D."/>
            <person name="Goodwin L."/>
            <person name="Pitluck S."/>
            <person name="Chertkov O."/>
            <person name="Brettin T."/>
            <person name="Detter J.C."/>
            <person name="Han C."/>
            <person name="Kuske C.R."/>
            <person name="Schmutz J."/>
            <person name="Larimer F."/>
            <person name="Land M."/>
            <person name="Hauser L."/>
            <person name="Kyrpides N."/>
            <person name="Lykidis A."/>
            <person name="Mesbah N.M."/>
            <person name="Wiegel J."/>
        </authorList>
    </citation>
    <scope>NUCLEOTIDE SEQUENCE [LARGE SCALE GENOMIC DNA]</scope>
    <source>
        <strain evidence="3">ATCC BAA-1301 / DSM 18059 / JW/NM-WN-LF</strain>
    </source>
</reference>
<dbReference type="EMBL" id="CP001034">
    <property type="protein sequence ID" value="ACB83991.1"/>
    <property type="molecule type" value="Genomic_DNA"/>
</dbReference>
<reference evidence="2 3" key="2">
    <citation type="journal article" date="2011" name="J. Bacteriol.">
        <title>Complete genome sequence of the anaerobic, halophilic alkalithermophile Natranaerobius thermophilus JW/NM-WN-LF.</title>
        <authorList>
            <person name="Zhao B."/>
            <person name="Mesbah N.M."/>
            <person name="Dalin E."/>
            <person name="Goodwin L."/>
            <person name="Nolan M."/>
            <person name="Pitluck S."/>
            <person name="Chertkov O."/>
            <person name="Brettin T.S."/>
            <person name="Han J."/>
            <person name="Larimer F.W."/>
            <person name="Land M.L."/>
            <person name="Hauser L."/>
            <person name="Kyrpides N."/>
            <person name="Wiegel J."/>
        </authorList>
    </citation>
    <scope>NUCLEOTIDE SEQUENCE [LARGE SCALE GENOMIC DNA]</scope>
    <source>
        <strain evidence="3">ATCC BAA-1301 / DSM 18059 / JW/NM-WN-LF</strain>
    </source>
</reference>
<dbReference type="STRING" id="457570.Nther_0395"/>
<dbReference type="RefSeq" id="WP_012446878.1">
    <property type="nucleotide sequence ID" value="NC_010718.1"/>
</dbReference>
<dbReference type="KEGG" id="nth:Nther_0395"/>